<feature type="compositionally biased region" description="Basic and acidic residues" evidence="1">
    <location>
        <begin position="83"/>
        <end position="93"/>
    </location>
</feature>
<comment type="caution">
    <text evidence="2">The sequence shown here is derived from an EMBL/GenBank/DDBJ whole genome shotgun (WGS) entry which is preliminary data.</text>
</comment>
<evidence type="ECO:0000256" key="1">
    <source>
        <dbReference type="SAM" id="MobiDB-lite"/>
    </source>
</evidence>
<feature type="compositionally biased region" description="Basic and acidic residues" evidence="1">
    <location>
        <begin position="29"/>
        <end position="45"/>
    </location>
</feature>
<feature type="region of interest" description="Disordered" evidence="1">
    <location>
        <begin position="25"/>
        <end position="93"/>
    </location>
</feature>
<name>A0A235H906_AZOBR</name>
<keyword evidence="2" id="KW-0614">Plasmid</keyword>
<protein>
    <submittedName>
        <fullName evidence="2">Uncharacterized protein</fullName>
    </submittedName>
</protein>
<organism evidence="2 3">
    <name type="scientific">Azospirillum brasilense</name>
    <dbReference type="NCBI Taxonomy" id="192"/>
    <lineage>
        <taxon>Bacteria</taxon>
        <taxon>Pseudomonadati</taxon>
        <taxon>Pseudomonadota</taxon>
        <taxon>Alphaproteobacteria</taxon>
        <taxon>Rhodospirillales</taxon>
        <taxon>Azospirillaceae</taxon>
        <taxon>Azospirillum</taxon>
    </lineage>
</organism>
<dbReference type="AlphaFoldDB" id="A0A235H906"/>
<dbReference type="EMBL" id="NOWT01000027">
    <property type="protein sequence ID" value="OYD81953.1"/>
    <property type="molecule type" value="Genomic_DNA"/>
</dbReference>
<gene>
    <name evidence="2" type="ORF">CHT98_23320</name>
</gene>
<reference evidence="2 3" key="1">
    <citation type="submission" date="2017-07" db="EMBL/GenBank/DDBJ databases">
        <title>Whole genome sequence of Azospirillum brasilense 2A1, a potential biofertilizer strain.</title>
        <authorList>
            <person name="Fontana C.A."/>
            <person name="Toffoli L.M."/>
            <person name="Salazar S.M."/>
            <person name="Puglisi E."/>
            <person name="Pedraza R."/>
            <person name="Bassi D."/>
            <person name="Cocconcelli P.S."/>
        </authorList>
    </citation>
    <scope>NUCLEOTIDE SEQUENCE [LARGE SCALE GENOMIC DNA]</scope>
    <source>
        <strain evidence="2 3">2A1</strain>
        <plasmid evidence="2">unnamed</plasmid>
    </source>
</reference>
<sequence length="93" mass="10336">MNHESFFIENVTRTNCQRNGIFECLFPLPRERVPAKRTGEGHTEDQGSPSWRQPHPSRAGHESLPSPETEEGHTDAVATPNGEGRDGANRSLD</sequence>
<proteinExistence type="predicted"/>
<evidence type="ECO:0000313" key="3">
    <source>
        <dbReference type="Proteomes" id="UP000215367"/>
    </source>
</evidence>
<evidence type="ECO:0000313" key="2">
    <source>
        <dbReference type="EMBL" id="OYD81953.1"/>
    </source>
</evidence>
<dbReference type="Proteomes" id="UP000215367">
    <property type="component" value="Unassembled WGS sequence"/>
</dbReference>
<accession>A0A235H906</accession>
<geneLocation type="plasmid" evidence="2">
    <name>unnamed</name>
</geneLocation>